<sequence>MSGPKSGVAKQLRDEEPRALYLHCYGQALNLAAGDAIKRCKHAKDGLDVAFEVSKLLKFSPKRTAKLEKLKEELALDSPGFRVLCLLAGQFVRLI</sequence>
<evidence type="ECO:0000313" key="2">
    <source>
        <dbReference type="Proteomes" id="UP001165289"/>
    </source>
</evidence>
<dbReference type="AlphaFoldDB" id="A0AAV7K4K8"/>
<accession>A0AAV7K4K8</accession>
<dbReference type="EMBL" id="JAKMXF010000155">
    <property type="protein sequence ID" value="KAI6656187.1"/>
    <property type="molecule type" value="Genomic_DNA"/>
</dbReference>
<keyword evidence="2" id="KW-1185">Reference proteome</keyword>
<proteinExistence type="predicted"/>
<name>A0AAV7K4K8_9METZ</name>
<protein>
    <submittedName>
        <fullName evidence="1">Zinc finger MYM-type protein 1-like</fullName>
    </submittedName>
</protein>
<organism evidence="1 2">
    <name type="scientific">Oopsacas minuta</name>
    <dbReference type="NCBI Taxonomy" id="111878"/>
    <lineage>
        <taxon>Eukaryota</taxon>
        <taxon>Metazoa</taxon>
        <taxon>Porifera</taxon>
        <taxon>Hexactinellida</taxon>
        <taxon>Hexasterophora</taxon>
        <taxon>Lyssacinosida</taxon>
        <taxon>Leucopsacidae</taxon>
        <taxon>Oopsacas</taxon>
    </lineage>
</organism>
<evidence type="ECO:0000313" key="1">
    <source>
        <dbReference type="EMBL" id="KAI6656187.1"/>
    </source>
</evidence>
<comment type="caution">
    <text evidence="1">The sequence shown here is derived from an EMBL/GenBank/DDBJ whole genome shotgun (WGS) entry which is preliminary data.</text>
</comment>
<dbReference type="Proteomes" id="UP001165289">
    <property type="component" value="Unassembled WGS sequence"/>
</dbReference>
<gene>
    <name evidence="1" type="ORF">LOD99_1520</name>
</gene>
<reference evidence="1 2" key="1">
    <citation type="journal article" date="2023" name="BMC Biol.">
        <title>The compact genome of the sponge Oopsacas minuta (Hexactinellida) is lacking key metazoan core genes.</title>
        <authorList>
            <person name="Santini S."/>
            <person name="Schenkelaars Q."/>
            <person name="Jourda C."/>
            <person name="Duchesne M."/>
            <person name="Belahbib H."/>
            <person name="Rocher C."/>
            <person name="Selva M."/>
            <person name="Riesgo A."/>
            <person name="Vervoort M."/>
            <person name="Leys S.P."/>
            <person name="Kodjabachian L."/>
            <person name="Le Bivic A."/>
            <person name="Borchiellini C."/>
            <person name="Claverie J.M."/>
            <person name="Renard E."/>
        </authorList>
    </citation>
    <scope>NUCLEOTIDE SEQUENCE [LARGE SCALE GENOMIC DNA]</scope>
    <source>
        <strain evidence="1">SPO-2</strain>
    </source>
</reference>